<dbReference type="InParanoid" id="A0A165EDP9"/>
<dbReference type="EMBL" id="KV426148">
    <property type="protein sequence ID" value="KZV86697.1"/>
    <property type="molecule type" value="Genomic_DNA"/>
</dbReference>
<feature type="compositionally biased region" description="Gly residues" evidence="1">
    <location>
        <begin position="87"/>
        <end position="96"/>
    </location>
</feature>
<dbReference type="AlphaFoldDB" id="A0A165EDP9"/>
<proteinExistence type="predicted"/>
<reference evidence="2 3" key="1">
    <citation type="journal article" date="2016" name="Mol. Biol. Evol.">
        <title>Comparative Genomics of Early-Diverging Mushroom-Forming Fungi Provides Insights into the Origins of Lignocellulose Decay Capabilities.</title>
        <authorList>
            <person name="Nagy L.G."/>
            <person name="Riley R."/>
            <person name="Tritt A."/>
            <person name="Adam C."/>
            <person name="Daum C."/>
            <person name="Floudas D."/>
            <person name="Sun H."/>
            <person name="Yadav J.S."/>
            <person name="Pangilinan J."/>
            <person name="Larsson K.H."/>
            <person name="Matsuura K."/>
            <person name="Barry K."/>
            <person name="Labutti K."/>
            <person name="Kuo R."/>
            <person name="Ohm R.A."/>
            <person name="Bhattacharya S.S."/>
            <person name="Shirouzu T."/>
            <person name="Yoshinaga Y."/>
            <person name="Martin F.M."/>
            <person name="Grigoriev I.V."/>
            <person name="Hibbett D.S."/>
        </authorList>
    </citation>
    <scope>NUCLEOTIDE SEQUENCE [LARGE SCALE GENOMIC DNA]</scope>
    <source>
        <strain evidence="2 3">HHB12029</strain>
    </source>
</reference>
<protein>
    <submittedName>
        <fullName evidence="2">Uncharacterized protein</fullName>
    </submittedName>
</protein>
<gene>
    <name evidence="2" type="ORF">EXIGLDRAFT_218859</name>
</gene>
<evidence type="ECO:0000313" key="2">
    <source>
        <dbReference type="EMBL" id="KZV86697.1"/>
    </source>
</evidence>
<feature type="region of interest" description="Disordered" evidence="1">
    <location>
        <begin position="1"/>
        <end position="29"/>
    </location>
</feature>
<evidence type="ECO:0000256" key="1">
    <source>
        <dbReference type="SAM" id="MobiDB-lite"/>
    </source>
</evidence>
<sequence>MSHQHNRRDTHGSGNNGQGGQAPPVIMYDNRGNLLPEFQQQIVQQIGYGPSGYEYQGHQQQPSQGAGYPYPASGSHAQQGQMHPQIGGQGYGGVAGRGYAPPPRAATHPYGNHPAAQTQYALSAGQTPALAAPIGAGSGQGPGHYGAPVAYSDNDIRIMRDTQMNTPQSAPSRTRRSDVMSIAEGHANESLELQREQERANTQNPRFRDPSRQPNFDPRYFVEVINPETGRRVVVHRTHPLARQQAGDVSPSVCTFNKSSKMGGPSRFRESNCLHPRCQVISSSYLRL</sequence>
<evidence type="ECO:0000313" key="3">
    <source>
        <dbReference type="Proteomes" id="UP000077266"/>
    </source>
</evidence>
<feature type="region of interest" description="Disordered" evidence="1">
    <location>
        <begin position="53"/>
        <end position="113"/>
    </location>
</feature>
<accession>A0A165EDP9</accession>
<dbReference type="Proteomes" id="UP000077266">
    <property type="component" value="Unassembled WGS sequence"/>
</dbReference>
<feature type="region of interest" description="Disordered" evidence="1">
    <location>
        <begin position="187"/>
        <end position="217"/>
    </location>
</feature>
<feature type="compositionally biased region" description="Basic and acidic residues" evidence="1">
    <location>
        <begin position="187"/>
        <end position="199"/>
    </location>
</feature>
<organism evidence="2 3">
    <name type="scientific">Exidia glandulosa HHB12029</name>
    <dbReference type="NCBI Taxonomy" id="1314781"/>
    <lineage>
        <taxon>Eukaryota</taxon>
        <taxon>Fungi</taxon>
        <taxon>Dikarya</taxon>
        <taxon>Basidiomycota</taxon>
        <taxon>Agaricomycotina</taxon>
        <taxon>Agaricomycetes</taxon>
        <taxon>Auriculariales</taxon>
        <taxon>Exidiaceae</taxon>
        <taxon>Exidia</taxon>
    </lineage>
</organism>
<keyword evidence="3" id="KW-1185">Reference proteome</keyword>
<name>A0A165EDP9_EXIGL</name>